<sequence length="68" mass="7802">MHINTSDVLAHPLCNANFLSNDYDLRAQIVFAKYIRRIAQKSPFADVWDAEYEPGLDVVRADEELGDY</sequence>
<evidence type="ECO:0000313" key="1">
    <source>
        <dbReference type="EMBL" id="TKA31144.1"/>
    </source>
</evidence>
<accession>A0A4U0U7V9</accession>
<protein>
    <submittedName>
        <fullName evidence="1">Uncharacterized protein</fullName>
    </submittedName>
</protein>
<dbReference type="AlphaFoldDB" id="A0A4U0U7V9"/>
<dbReference type="SUPFAM" id="SSF54373">
    <property type="entry name" value="FAD-linked reductases, C-terminal domain"/>
    <property type="match status" value="1"/>
</dbReference>
<dbReference type="Proteomes" id="UP000308549">
    <property type="component" value="Unassembled WGS sequence"/>
</dbReference>
<organism evidence="1 2">
    <name type="scientific">Salinomyces thailandicus</name>
    <dbReference type="NCBI Taxonomy" id="706561"/>
    <lineage>
        <taxon>Eukaryota</taxon>
        <taxon>Fungi</taxon>
        <taxon>Dikarya</taxon>
        <taxon>Ascomycota</taxon>
        <taxon>Pezizomycotina</taxon>
        <taxon>Dothideomycetes</taxon>
        <taxon>Dothideomycetidae</taxon>
        <taxon>Mycosphaerellales</taxon>
        <taxon>Teratosphaeriaceae</taxon>
        <taxon>Salinomyces</taxon>
    </lineage>
</organism>
<gene>
    <name evidence="1" type="ORF">B0A50_02113</name>
</gene>
<dbReference type="EMBL" id="NAJL01000009">
    <property type="protein sequence ID" value="TKA31144.1"/>
    <property type="molecule type" value="Genomic_DNA"/>
</dbReference>
<dbReference type="OrthoDB" id="269227at2759"/>
<dbReference type="Gene3D" id="3.30.560.10">
    <property type="entry name" value="Glucose Oxidase, domain 3"/>
    <property type="match status" value="1"/>
</dbReference>
<comment type="caution">
    <text evidence="1">The sequence shown here is derived from an EMBL/GenBank/DDBJ whole genome shotgun (WGS) entry which is preliminary data.</text>
</comment>
<name>A0A4U0U7V9_9PEZI</name>
<proteinExistence type="predicted"/>
<keyword evidence="2" id="KW-1185">Reference proteome</keyword>
<reference evidence="1 2" key="1">
    <citation type="submission" date="2017-03" db="EMBL/GenBank/DDBJ databases">
        <title>Genomes of endolithic fungi from Antarctica.</title>
        <authorList>
            <person name="Coleine C."/>
            <person name="Masonjones S."/>
            <person name="Stajich J.E."/>
        </authorList>
    </citation>
    <scope>NUCLEOTIDE SEQUENCE [LARGE SCALE GENOMIC DNA]</scope>
    <source>
        <strain evidence="1 2">CCFEE 6315</strain>
    </source>
</reference>
<evidence type="ECO:0000313" key="2">
    <source>
        <dbReference type="Proteomes" id="UP000308549"/>
    </source>
</evidence>